<evidence type="ECO:0000313" key="3">
    <source>
        <dbReference type="Proteomes" id="UP000483802"/>
    </source>
</evidence>
<feature type="region of interest" description="Disordered" evidence="1">
    <location>
        <begin position="365"/>
        <end position="388"/>
    </location>
</feature>
<evidence type="ECO:0000256" key="1">
    <source>
        <dbReference type="SAM" id="MobiDB-lite"/>
    </source>
</evidence>
<dbReference type="RefSeq" id="WP_157169302.1">
    <property type="nucleotide sequence ID" value="NZ_WPNZ01000031.1"/>
</dbReference>
<protein>
    <submittedName>
        <fullName evidence="2">Uncharacterized protein</fullName>
    </submittedName>
</protein>
<name>A0A6L6X8P6_9ACTN</name>
<dbReference type="Proteomes" id="UP000483802">
    <property type="component" value="Unassembled WGS sequence"/>
</dbReference>
<comment type="caution">
    <text evidence="2">The sequence shown here is derived from an EMBL/GenBank/DDBJ whole genome shotgun (WGS) entry which is preliminary data.</text>
</comment>
<gene>
    <name evidence="2" type="ORF">GPA10_37490</name>
</gene>
<proteinExistence type="predicted"/>
<feature type="compositionally biased region" description="Low complexity" evidence="1">
    <location>
        <begin position="377"/>
        <end position="388"/>
    </location>
</feature>
<evidence type="ECO:0000313" key="2">
    <source>
        <dbReference type="EMBL" id="MVO90295.1"/>
    </source>
</evidence>
<sequence length="388" mass="42412">MPDHTADDLDTALADLDTFHTHFARIHARSERTWSRTADSANATHAASVIAQSRRRESVEVFRRHVLPHADRLIRAAHSAVAAMPPARHHTAWRGLIDDLGHAIGKIRSILTAPVPARRAESDATGTRDVRLWPYVLAWAERSFIISNLAKQHRPTAPPLSGEEQQRWTERALAAWQRGGLEVTDVWYSARNELISLAYLIEDDEQKVLVLVGGVGSEQMRVLGHHTGIAEAERAAPPPVPAGVLRPNFAPFQHRPSTTPVPVAELLRRVEDAQHTREVYMALLDAVEDSGHSRGLLPRLSELLARAATFADALETGQGQQTAARLTVLARQLDILTTEIESAATGLGCGVLPPHRTPHPIFHLPAPPTATPPSGPATPHTSPSARRL</sequence>
<dbReference type="EMBL" id="WPNZ01000031">
    <property type="protein sequence ID" value="MVO90295.1"/>
    <property type="molecule type" value="Genomic_DNA"/>
</dbReference>
<feature type="compositionally biased region" description="Pro residues" evidence="1">
    <location>
        <begin position="365"/>
        <end position="376"/>
    </location>
</feature>
<reference evidence="2 3" key="1">
    <citation type="submission" date="2019-11" db="EMBL/GenBank/DDBJ databases">
        <title>Streptomyces typhae sp. nov., a novel endophytic actinomycete isolated from the root of cattail pollen (Typha angustifolia L.).</title>
        <authorList>
            <person name="Peng C."/>
        </authorList>
    </citation>
    <scope>NUCLEOTIDE SEQUENCE [LARGE SCALE GENOMIC DNA]</scope>
    <source>
        <strain evidence="3">p1417</strain>
    </source>
</reference>
<accession>A0A6L6X8P6</accession>
<keyword evidence="3" id="KW-1185">Reference proteome</keyword>
<organism evidence="2 3">
    <name type="scientific">Streptomyces typhae</name>
    <dbReference type="NCBI Taxonomy" id="2681492"/>
    <lineage>
        <taxon>Bacteria</taxon>
        <taxon>Bacillati</taxon>
        <taxon>Actinomycetota</taxon>
        <taxon>Actinomycetes</taxon>
        <taxon>Kitasatosporales</taxon>
        <taxon>Streptomycetaceae</taxon>
        <taxon>Streptomyces</taxon>
    </lineage>
</organism>
<dbReference type="AlphaFoldDB" id="A0A6L6X8P6"/>